<protein>
    <recommendedName>
        <fullName evidence="2">Potassium channel domain-containing protein</fullName>
    </recommendedName>
</protein>
<keyword evidence="1" id="KW-1133">Transmembrane helix</keyword>
<dbReference type="EMBL" id="CP013611">
    <property type="protein sequence ID" value="ALU41930.1"/>
    <property type="molecule type" value="Genomic_DNA"/>
</dbReference>
<sequence>MANFFRTISSNLGRVPSSVWALGYFVVIIGFAFLYLLNSRGFYHSTSHAEFNVQKLESEFSGDIKRYIDELVGKSTIQSQNLSLVRFNIQPGELKDISIGFSIVVATNDGEYVREELALVHNYELEPSCEDRDNDGFFFPIECHFYATLNHPNSLIFDSKLGKTSVPIDGVTFFKWKDLADAIEGQPIDTEGQFLRMLYLSVVTITTLGYGDIVPTTELNRFLVGLEALLGIVLAGLFLNSLARERD</sequence>
<evidence type="ECO:0000313" key="4">
    <source>
        <dbReference type="Proteomes" id="UP000069015"/>
    </source>
</evidence>
<feature type="transmembrane region" description="Helical" evidence="1">
    <location>
        <begin position="20"/>
        <end position="37"/>
    </location>
</feature>
<dbReference type="SUPFAM" id="SSF81324">
    <property type="entry name" value="Voltage-gated potassium channels"/>
    <property type="match status" value="1"/>
</dbReference>
<keyword evidence="1" id="KW-0812">Transmembrane</keyword>
<reference evidence="3 4" key="1">
    <citation type="submission" date="2015-12" db="EMBL/GenBank/DDBJ databases">
        <title>Complete genome sequence of Pseudoalteromonas rubra SCSIO 6842, harboring a conjugative plasmid.</title>
        <authorList>
            <person name="Li B."/>
            <person name="Wang X."/>
        </authorList>
    </citation>
    <scope>NUCLEOTIDE SEQUENCE [LARGE SCALE GENOMIC DNA]</scope>
    <source>
        <strain evidence="3 4">SCSIO 6842</strain>
    </source>
</reference>
<accession>A0A0U3GAZ5</accession>
<evidence type="ECO:0000259" key="2">
    <source>
        <dbReference type="Pfam" id="PF07885"/>
    </source>
</evidence>
<name>A0A0U3GAZ5_9GAMM</name>
<feature type="domain" description="Potassium channel" evidence="2">
    <location>
        <begin position="192"/>
        <end position="244"/>
    </location>
</feature>
<proteinExistence type="predicted"/>
<feature type="transmembrane region" description="Helical" evidence="1">
    <location>
        <begin position="222"/>
        <end position="243"/>
    </location>
</feature>
<organism evidence="3 4">
    <name type="scientific">Pseudoalteromonas rubra</name>
    <dbReference type="NCBI Taxonomy" id="43658"/>
    <lineage>
        <taxon>Bacteria</taxon>
        <taxon>Pseudomonadati</taxon>
        <taxon>Pseudomonadota</taxon>
        <taxon>Gammaproteobacteria</taxon>
        <taxon>Alteromonadales</taxon>
        <taxon>Pseudoalteromonadaceae</taxon>
        <taxon>Pseudoalteromonas</taxon>
    </lineage>
</organism>
<evidence type="ECO:0000313" key="3">
    <source>
        <dbReference type="EMBL" id="ALU41930.1"/>
    </source>
</evidence>
<dbReference type="AlphaFoldDB" id="A0A0U3GAZ5"/>
<dbReference type="Gene3D" id="1.10.287.70">
    <property type="match status" value="1"/>
</dbReference>
<evidence type="ECO:0000256" key="1">
    <source>
        <dbReference type="SAM" id="Phobius"/>
    </source>
</evidence>
<feature type="transmembrane region" description="Helical" evidence="1">
    <location>
        <begin position="194"/>
        <end position="210"/>
    </location>
</feature>
<dbReference type="Pfam" id="PF07885">
    <property type="entry name" value="Ion_trans_2"/>
    <property type="match status" value="1"/>
</dbReference>
<dbReference type="InterPro" id="IPR013099">
    <property type="entry name" value="K_chnl_dom"/>
</dbReference>
<dbReference type="RefSeq" id="WP_058795378.1">
    <property type="nucleotide sequence ID" value="NZ_CP013611.1"/>
</dbReference>
<keyword evidence="1" id="KW-0472">Membrane</keyword>
<dbReference type="Proteomes" id="UP000069015">
    <property type="component" value="Chromosome 1"/>
</dbReference>
<dbReference type="KEGG" id="prr:AT705_02690"/>
<gene>
    <name evidence="3" type="ORF">AT705_02690</name>
</gene>